<dbReference type="InterPro" id="IPR019819">
    <property type="entry name" value="Carboxylesterase_B_CS"/>
</dbReference>
<organism evidence="5 6">
    <name type="scientific">Peptoniphilus grossensis</name>
    <dbReference type="NCBI Taxonomy" id="1465756"/>
    <lineage>
        <taxon>Bacteria</taxon>
        <taxon>Bacillati</taxon>
        <taxon>Bacillota</taxon>
        <taxon>Tissierellia</taxon>
        <taxon>Tissierellales</taxon>
        <taxon>Peptoniphilaceae</taxon>
        <taxon>Peptoniphilus</taxon>
    </lineage>
</organism>
<dbReference type="Pfam" id="PF00135">
    <property type="entry name" value="COesterase"/>
    <property type="match status" value="2"/>
</dbReference>
<evidence type="ECO:0000259" key="4">
    <source>
        <dbReference type="Pfam" id="PF00135"/>
    </source>
</evidence>
<dbReference type="PROSITE" id="PS00122">
    <property type="entry name" value="CARBOXYLESTERASE_B_1"/>
    <property type="match status" value="1"/>
</dbReference>
<evidence type="ECO:0000313" key="5">
    <source>
        <dbReference type="EMBL" id="MEF3317993.1"/>
    </source>
</evidence>
<sequence length="499" mass="57455">MLEIVNTKYGKVKGYPGNNQFITVFKGIPFAKPPIGDLRWREPKKLEPWDGILNAYKYASIPWQDRFSSEGGILAANEFYVRDYERDEDCLYLNIFTPAKSKDEKLPVAIYIHGGGYETGYSYLNAYDGESFAKEGIVYITITYRLNVFGFLAHEELDKESENNSSGNYGLLDQVAAVNWAFENIENFGGDPNKVVLMGQSAGGSSVQNLIETDLLENKIKRAIMQSGGGFNYKGALEPLEHETAKKFGKSFLEFIKAGSVDEARKIPAKKLLEQYIEFKKVNNNKLMFIPNIDDYSLKEESTHFLKSGKHPDIDYLIGATSDEMRDKSIIVDEKSVENFAEGRFERDIAKDFIEKMQDYKDEYFNDNIGDEMRAATVAFCENQIRIGYRPAYLYRFNYVPPGAEKIGAHHSVEHHYVFKTLNRSNRDYKLKDYKYALLLSKLWANFIKNGNPSTEEFEWKPYEKSLKEAMLIEDKGIFMGKIKKNKKEDYLIKYFLNK</sequence>
<dbReference type="InterPro" id="IPR002018">
    <property type="entry name" value="CarbesteraseB"/>
</dbReference>
<dbReference type="EMBL" id="JARBCY010000031">
    <property type="protein sequence ID" value="MEF3317993.1"/>
    <property type="molecule type" value="Genomic_DNA"/>
</dbReference>
<dbReference type="PANTHER" id="PTHR11559">
    <property type="entry name" value="CARBOXYLESTERASE"/>
    <property type="match status" value="1"/>
</dbReference>
<feature type="domain" description="Carboxylesterase type B" evidence="4">
    <location>
        <begin position="4"/>
        <end position="367"/>
    </location>
</feature>
<dbReference type="InterPro" id="IPR050309">
    <property type="entry name" value="Type-B_Carboxylest/Lipase"/>
</dbReference>
<proteinExistence type="inferred from homology"/>
<keyword evidence="2 3" id="KW-0378">Hydrolase</keyword>
<comment type="similarity">
    <text evidence="1 3">Belongs to the type-B carboxylesterase/lipase family.</text>
</comment>
<evidence type="ECO:0000256" key="1">
    <source>
        <dbReference type="ARBA" id="ARBA00005964"/>
    </source>
</evidence>
<dbReference type="RefSeq" id="WP_332087155.1">
    <property type="nucleotide sequence ID" value="NZ_JARBCY010000031.1"/>
</dbReference>
<dbReference type="InterPro" id="IPR019826">
    <property type="entry name" value="Carboxylesterase_B_AS"/>
</dbReference>
<name>A0ABU7X9Q5_9FIRM</name>
<dbReference type="Gene3D" id="3.40.50.1820">
    <property type="entry name" value="alpha/beta hydrolase"/>
    <property type="match status" value="1"/>
</dbReference>
<evidence type="ECO:0000256" key="2">
    <source>
        <dbReference type="ARBA" id="ARBA00022801"/>
    </source>
</evidence>
<dbReference type="SUPFAM" id="SSF53474">
    <property type="entry name" value="alpha/beta-Hydrolases"/>
    <property type="match status" value="1"/>
</dbReference>
<comment type="caution">
    <text evidence="5">The sequence shown here is derived from an EMBL/GenBank/DDBJ whole genome shotgun (WGS) entry which is preliminary data.</text>
</comment>
<evidence type="ECO:0000256" key="3">
    <source>
        <dbReference type="RuleBase" id="RU361235"/>
    </source>
</evidence>
<evidence type="ECO:0000313" key="6">
    <source>
        <dbReference type="Proteomes" id="UP001328425"/>
    </source>
</evidence>
<dbReference type="Proteomes" id="UP001328425">
    <property type="component" value="Unassembled WGS sequence"/>
</dbReference>
<reference evidence="5 6" key="1">
    <citation type="submission" date="2022-11" db="EMBL/GenBank/DDBJ databases">
        <title>The First Case of Preauricular Fistular Abscess Caused by Peptoniphilus grossensis.</title>
        <authorList>
            <person name="Byun J.-H."/>
        </authorList>
    </citation>
    <scope>NUCLEOTIDE SEQUENCE [LARGE SCALE GENOMIC DNA]</scope>
    <source>
        <strain evidence="5 6">GYB008</strain>
    </source>
</reference>
<accession>A0ABU7X9Q5</accession>
<dbReference type="InterPro" id="IPR029058">
    <property type="entry name" value="AB_hydrolase_fold"/>
</dbReference>
<protein>
    <recommendedName>
        <fullName evidence="3">Carboxylic ester hydrolase</fullName>
        <ecNumber evidence="3">3.1.1.-</ecNumber>
    </recommendedName>
</protein>
<keyword evidence="6" id="KW-1185">Reference proteome</keyword>
<feature type="domain" description="Carboxylesterase type B" evidence="4">
    <location>
        <begin position="389"/>
        <end position="478"/>
    </location>
</feature>
<gene>
    <name evidence="5" type="ORF">PV361_04675</name>
</gene>
<dbReference type="PROSITE" id="PS00941">
    <property type="entry name" value="CARBOXYLESTERASE_B_2"/>
    <property type="match status" value="1"/>
</dbReference>
<dbReference type="EC" id="3.1.1.-" evidence="3"/>